<feature type="region of interest" description="Disordered" evidence="1">
    <location>
        <begin position="1"/>
        <end position="98"/>
    </location>
</feature>
<feature type="compositionally biased region" description="Basic and acidic residues" evidence="1">
    <location>
        <begin position="1"/>
        <end position="11"/>
    </location>
</feature>
<accession>A0A9W7CV18</accession>
<dbReference type="OrthoDB" id="166065at2759"/>
<sequence length="175" mass="19721">MESKTSEEKRGYSTGSHEGFRGGSTHGNSHGHNQFFHGRRPYYHDSHAHSPPPATHGPLTPAKSVTISDRVTTSSPRAHSSTSTPTRGNGTHQTFSPVVNPILEKMREAQRESHRAYLKSKSDYNRAEHEYVSIESELRLAEFWLDIVTKNLEDVGKRIEVHDWNFQKITGQSDA</sequence>
<feature type="compositionally biased region" description="Polar residues" evidence="1">
    <location>
        <begin position="63"/>
        <end position="97"/>
    </location>
</feature>
<protein>
    <submittedName>
        <fullName evidence="2">Unnamed protein product</fullName>
    </submittedName>
</protein>
<dbReference type="AlphaFoldDB" id="A0A9W7CV18"/>
<evidence type="ECO:0000256" key="1">
    <source>
        <dbReference type="SAM" id="MobiDB-lite"/>
    </source>
</evidence>
<reference evidence="2" key="1">
    <citation type="submission" date="2023-04" db="EMBL/GenBank/DDBJ databases">
        <title>Phytophthora fragariaefolia NBRC 109709.</title>
        <authorList>
            <person name="Ichikawa N."/>
            <person name="Sato H."/>
            <person name="Tonouchi N."/>
        </authorList>
    </citation>
    <scope>NUCLEOTIDE SEQUENCE</scope>
    <source>
        <strain evidence="2">NBRC 109709</strain>
    </source>
</reference>
<comment type="caution">
    <text evidence="2">The sequence shown here is derived from an EMBL/GenBank/DDBJ whole genome shotgun (WGS) entry which is preliminary data.</text>
</comment>
<gene>
    <name evidence="2" type="ORF">Pfra01_001436800</name>
</gene>
<organism evidence="2 3">
    <name type="scientific">Phytophthora fragariaefolia</name>
    <dbReference type="NCBI Taxonomy" id="1490495"/>
    <lineage>
        <taxon>Eukaryota</taxon>
        <taxon>Sar</taxon>
        <taxon>Stramenopiles</taxon>
        <taxon>Oomycota</taxon>
        <taxon>Peronosporomycetes</taxon>
        <taxon>Peronosporales</taxon>
        <taxon>Peronosporaceae</taxon>
        <taxon>Phytophthora</taxon>
    </lineage>
</organism>
<name>A0A9W7CV18_9STRA</name>
<evidence type="ECO:0000313" key="2">
    <source>
        <dbReference type="EMBL" id="GMF43043.1"/>
    </source>
</evidence>
<dbReference type="Proteomes" id="UP001165121">
    <property type="component" value="Unassembled WGS sequence"/>
</dbReference>
<proteinExistence type="predicted"/>
<keyword evidence="3" id="KW-1185">Reference proteome</keyword>
<evidence type="ECO:0000313" key="3">
    <source>
        <dbReference type="Proteomes" id="UP001165121"/>
    </source>
</evidence>
<dbReference type="EMBL" id="BSXT01001507">
    <property type="protein sequence ID" value="GMF43043.1"/>
    <property type="molecule type" value="Genomic_DNA"/>
</dbReference>